<dbReference type="PANTHER" id="PTHR43124">
    <property type="entry name" value="PURINE EFFLUX PUMP PBUE"/>
    <property type="match status" value="1"/>
</dbReference>
<proteinExistence type="inferred from homology"/>
<dbReference type="KEGG" id="htl:HPTL_2020"/>
<evidence type="ECO:0000256" key="5">
    <source>
        <dbReference type="ARBA" id="ARBA00022692"/>
    </source>
</evidence>
<keyword evidence="5 8" id="KW-0812">Transmembrane</keyword>
<dbReference type="Gene3D" id="1.20.1720.10">
    <property type="entry name" value="Multidrug resistance protein D"/>
    <property type="match status" value="1"/>
</dbReference>
<accession>A0A2Z6E0G2</accession>
<dbReference type="Pfam" id="PF07690">
    <property type="entry name" value="MFS_1"/>
    <property type="match status" value="1"/>
</dbReference>
<feature type="transmembrane region" description="Helical" evidence="8">
    <location>
        <begin position="339"/>
        <end position="358"/>
    </location>
</feature>
<dbReference type="EMBL" id="AP018558">
    <property type="protein sequence ID" value="BBD78274.1"/>
    <property type="molecule type" value="Genomic_DNA"/>
</dbReference>
<dbReference type="RefSeq" id="WP_119335913.1">
    <property type="nucleotide sequence ID" value="NZ_AP018558.1"/>
</dbReference>
<dbReference type="NCBIfam" id="TIGR00710">
    <property type="entry name" value="efflux_Bcr_CflA"/>
    <property type="match status" value="1"/>
</dbReference>
<dbReference type="CDD" id="cd17320">
    <property type="entry name" value="MFS_MdfA_MDR_like"/>
    <property type="match status" value="1"/>
</dbReference>
<evidence type="ECO:0000256" key="8">
    <source>
        <dbReference type="RuleBase" id="RU365088"/>
    </source>
</evidence>
<comment type="subcellular location">
    <subcellularLocation>
        <location evidence="8">Cell inner membrane</location>
        <topology evidence="8">Multi-pass membrane protein</topology>
    </subcellularLocation>
    <subcellularLocation>
        <location evidence="1">Cell membrane</location>
        <topology evidence="1">Multi-pass membrane protein</topology>
    </subcellularLocation>
</comment>
<dbReference type="FunFam" id="1.20.1720.10:FF:000005">
    <property type="entry name" value="Bcr/CflA family efflux transporter"/>
    <property type="match status" value="1"/>
</dbReference>
<dbReference type="InterPro" id="IPR036259">
    <property type="entry name" value="MFS_trans_sf"/>
</dbReference>
<dbReference type="OrthoDB" id="5289066at2"/>
<dbReference type="GO" id="GO:1990961">
    <property type="term" value="P:xenobiotic detoxification by transmembrane export across the plasma membrane"/>
    <property type="evidence" value="ECO:0007669"/>
    <property type="project" value="InterPro"/>
</dbReference>
<evidence type="ECO:0000256" key="1">
    <source>
        <dbReference type="ARBA" id="ARBA00004651"/>
    </source>
</evidence>
<dbReference type="InterPro" id="IPR011701">
    <property type="entry name" value="MFS"/>
</dbReference>
<feature type="transmembrane region" description="Helical" evidence="8">
    <location>
        <begin position="364"/>
        <end position="381"/>
    </location>
</feature>
<keyword evidence="11" id="KW-1185">Reference proteome</keyword>
<dbReference type="PROSITE" id="PS50850">
    <property type="entry name" value="MFS"/>
    <property type="match status" value="1"/>
</dbReference>
<comment type="caution">
    <text evidence="8">Lacks conserved residue(s) required for the propagation of feature annotation.</text>
</comment>
<dbReference type="InterPro" id="IPR050189">
    <property type="entry name" value="MFS_Efflux_Transporters"/>
</dbReference>
<feature type="transmembrane region" description="Helical" evidence="8">
    <location>
        <begin position="164"/>
        <end position="182"/>
    </location>
</feature>
<evidence type="ECO:0000256" key="7">
    <source>
        <dbReference type="ARBA" id="ARBA00023136"/>
    </source>
</evidence>
<feature type="transmembrane region" description="Helical" evidence="8">
    <location>
        <begin position="303"/>
        <end position="327"/>
    </location>
</feature>
<feature type="transmembrane region" description="Helical" evidence="8">
    <location>
        <begin position="217"/>
        <end position="240"/>
    </location>
</feature>
<dbReference type="AlphaFoldDB" id="A0A2Z6E0G2"/>
<evidence type="ECO:0000256" key="3">
    <source>
        <dbReference type="ARBA" id="ARBA00022448"/>
    </source>
</evidence>
<keyword evidence="4" id="KW-1003">Cell membrane</keyword>
<evidence type="ECO:0000313" key="10">
    <source>
        <dbReference type="EMBL" id="BBD78274.1"/>
    </source>
</evidence>
<name>A0A2Z6E0G2_HYDTE</name>
<keyword evidence="6 8" id="KW-1133">Transmembrane helix</keyword>
<evidence type="ECO:0000256" key="2">
    <source>
        <dbReference type="ARBA" id="ARBA00006236"/>
    </source>
</evidence>
<evidence type="ECO:0000256" key="6">
    <source>
        <dbReference type="ARBA" id="ARBA00022989"/>
    </source>
</evidence>
<feature type="transmembrane region" description="Helical" evidence="8">
    <location>
        <begin position="42"/>
        <end position="62"/>
    </location>
</feature>
<evidence type="ECO:0000313" key="11">
    <source>
        <dbReference type="Proteomes" id="UP000262004"/>
    </source>
</evidence>
<feature type="transmembrane region" description="Helical" evidence="8">
    <location>
        <begin position="246"/>
        <end position="266"/>
    </location>
</feature>
<comment type="similarity">
    <text evidence="2 8">Belongs to the major facilitator superfamily. Bcr/CmlA family.</text>
</comment>
<feature type="transmembrane region" description="Helical" evidence="8">
    <location>
        <begin position="278"/>
        <end position="297"/>
    </location>
</feature>
<organism evidence="10 11">
    <name type="scientific">Hydrogenophilus thermoluteolus</name>
    <name type="common">Pseudomonas hydrogenothermophila</name>
    <dbReference type="NCBI Taxonomy" id="297"/>
    <lineage>
        <taxon>Bacteria</taxon>
        <taxon>Pseudomonadati</taxon>
        <taxon>Pseudomonadota</taxon>
        <taxon>Hydrogenophilia</taxon>
        <taxon>Hydrogenophilales</taxon>
        <taxon>Hydrogenophilaceae</taxon>
        <taxon>Hydrogenophilus</taxon>
    </lineage>
</organism>
<evidence type="ECO:0000259" key="9">
    <source>
        <dbReference type="PROSITE" id="PS50850"/>
    </source>
</evidence>
<dbReference type="SUPFAM" id="SSF103473">
    <property type="entry name" value="MFS general substrate transporter"/>
    <property type="match status" value="1"/>
</dbReference>
<evidence type="ECO:0000256" key="4">
    <source>
        <dbReference type="ARBA" id="ARBA00022475"/>
    </source>
</evidence>
<dbReference type="GO" id="GO:0005886">
    <property type="term" value="C:plasma membrane"/>
    <property type="evidence" value="ECO:0007669"/>
    <property type="project" value="UniProtKB-SubCell"/>
</dbReference>
<dbReference type="PANTHER" id="PTHR43124:SF3">
    <property type="entry name" value="CHLORAMPHENICOL EFFLUX PUMP RV0191"/>
    <property type="match status" value="1"/>
</dbReference>
<dbReference type="Proteomes" id="UP000262004">
    <property type="component" value="Chromosome"/>
</dbReference>
<dbReference type="GO" id="GO:0042910">
    <property type="term" value="F:xenobiotic transmembrane transporter activity"/>
    <property type="evidence" value="ECO:0007669"/>
    <property type="project" value="InterPro"/>
</dbReference>
<dbReference type="InterPro" id="IPR020846">
    <property type="entry name" value="MFS_dom"/>
</dbReference>
<feature type="transmembrane region" description="Helical" evidence="8">
    <location>
        <begin position="99"/>
        <end position="120"/>
    </location>
</feature>
<reference evidence="10 11" key="1">
    <citation type="submission" date="2018-04" db="EMBL/GenBank/DDBJ databases">
        <title>Complete genome sequence of Hydrogenophilus thermoluteolus TH-1.</title>
        <authorList>
            <person name="Arai H."/>
        </authorList>
    </citation>
    <scope>NUCLEOTIDE SEQUENCE [LARGE SCALE GENOMIC DNA]</scope>
    <source>
        <strain evidence="10 11">TH-1</strain>
    </source>
</reference>
<keyword evidence="8" id="KW-0997">Cell inner membrane</keyword>
<protein>
    <recommendedName>
        <fullName evidence="8">Bcr/CflA family efflux transporter</fullName>
    </recommendedName>
</protein>
<sequence>MAQPSPTLFVLIIALVALGPLSTDLYLPALPALVADLETDVAHGQLTLTAYMIGFAFGQLVYGPLSDRFGRKPVILSGLALYAAASLACVWTENITMLLAARVVQAVGACVGPVLGRTIVRDVYGPVDATRMLAHVGSAMAIAPMVAPLIGGVITSHFAWRGNFVALFCYAAVTLVAILWALPETNAHRGKASFGFLRSFSVLLSDRRFRWLLLSNACGYAALFAFISGSSFVFIGMFGFTPVQMGLAFAVMVTGFFAGSVASARLSRRLGAERLLRLGGWIGLGGGSAMGLWLLLAPSPLGVMLPMWLCGAAAGLLMPNATGLALAPYPKIAGAAASLLGFSQMGIAAVAGTLVGHLLGETPLPMAAVIAIVMAISWWSTQQAAPANCRGAPTS</sequence>
<feature type="transmembrane region" description="Helical" evidence="8">
    <location>
        <begin position="132"/>
        <end position="158"/>
    </location>
</feature>
<keyword evidence="3 8" id="KW-0813">Transport</keyword>
<feature type="transmembrane region" description="Helical" evidence="8">
    <location>
        <begin position="74"/>
        <end position="93"/>
    </location>
</feature>
<dbReference type="InterPro" id="IPR004812">
    <property type="entry name" value="Efflux_drug-R_Bcr/CmlA"/>
</dbReference>
<gene>
    <name evidence="10" type="ORF">HPTL_2020</name>
</gene>
<feature type="domain" description="Major facilitator superfamily (MFS) profile" evidence="9">
    <location>
        <begin position="8"/>
        <end position="385"/>
    </location>
</feature>
<keyword evidence="7 8" id="KW-0472">Membrane</keyword>